<dbReference type="PANTHER" id="PTHR14559:SF4">
    <property type="entry name" value="CASPASE RECRUITMENT DOMAIN-CONTAINING PROTEIN 11"/>
    <property type="match status" value="1"/>
</dbReference>
<evidence type="ECO:0000313" key="3">
    <source>
        <dbReference type="Proteomes" id="UP001356427"/>
    </source>
</evidence>
<evidence type="ECO:0000313" key="2">
    <source>
        <dbReference type="EMBL" id="KAK6312605.1"/>
    </source>
</evidence>
<comment type="caution">
    <text evidence="2">The sequence shown here is derived from an EMBL/GenBank/DDBJ whole genome shotgun (WGS) entry which is preliminary data.</text>
</comment>
<gene>
    <name evidence="2" type="ORF">J4Q44_G00182690</name>
</gene>
<dbReference type="AlphaFoldDB" id="A0AAN8QQJ4"/>
<feature type="coiled-coil region" evidence="1">
    <location>
        <begin position="72"/>
        <end position="148"/>
    </location>
</feature>
<keyword evidence="3" id="KW-1185">Reference proteome</keyword>
<keyword evidence="1" id="KW-0175">Coiled coil</keyword>
<dbReference type="Proteomes" id="UP001356427">
    <property type="component" value="Unassembled WGS sequence"/>
</dbReference>
<sequence length="188" mass="22559">MERRQSLKLKNDIENRPRKEQIYELERENEVLKIKLQELQSIIQNEVLKIKLQELQSIIQPGPLPASDKAILDILEHDRQEALDDRQDLVNRLYNLHEEIRQAEELRDKYLEEKEDLELKSSTLQKDCEMYRNRMNTIIIQLEEVEKERDQITRVKSPISASKTLDLPINQRTFSLQRLQLVMERLQM</sequence>
<protein>
    <submittedName>
        <fullName evidence="2">Uncharacterized protein</fullName>
    </submittedName>
</protein>
<proteinExistence type="predicted"/>
<name>A0AAN8QQJ4_9TELE</name>
<reference evidence="2 3" key="1">
    <citation type="submission" date="2021-04" db="EMBL/GenBank/DDBJ databases">
        <authorList>
            <person name="De Guttry C."/>
            <person name="Zahm M."/>
            <person name="Klopp C."/>
            <person name="Cabau C."/>
            <person name="Louis A."/>
            <person name="Berthelot C."/>
            <person name="Parey E."/>
            <person name="Roest Crollius H."/>
            <person name="Montfort J."/>
            <person name="Robinson-Rechavi M."/>
            <person name="Bucao C."/>
            <person name="Bouchez O."/>
            <person name="Gislard M."/>
            <person name="Lluch J."/>
            <person name="Milhes M."/>
            <person name="Lampietro C."/>
            <person name="Lopez Roques C."/>
            <person name="Donnadieu C."/>
            <person name="Braasch I."/>
            <person name="Desvignes T."/>
            <person name="Postlethwait J."/>
            <person name="Bobe J."/>
            <person name="Wedekind C."/>
            <person name="Guiguen Y."/>
        </authorList>
    </citation>
    <scope>NUCLEOTIDE SEQUENCE [LARGE SCALE GENOMIC DNA]</scope>
    <source>
        <strain evidence="2">Cs_M1</strain>
        <tissue evidence="2">Blood</tissue>
    </source>
</reference>
<accession>A0AAN8QQJ4</accession>
<dbReference type="EMBL" id="JAGTTL010000015">
    <property type="protein sequence ID" value="KAK6312605.1"/>
    <property type="molecule type" value="Genomic_DNA"/>
</dbReference>
<evidence type="ECO:0000256" key="1">
    <source>
        <dbReference type="SAM" id="Coils"/>
    </source>
</evidence>
<dbReference type="GO" id="GO:0005737">
    <property type="term" value="C:cytoplasm"/>
    <property type="evidence" value="ECO:0007669"/>
    <property type="project" value="TreeGrafter"/>
</dbReference>
<dbReference type="GO" id="GO:0050700">
    <property type="term" value="F:CARD domain binding"/>
    <property type="evidence" value="ECO:0007669"/>
    <property type="project" value="TreeGrafter"/>
</dbReference>
<dbReference type="PANTHER" id="PTHR14559">
    <property type="entry name" value="CASPASE RECRUITMENT DOMAIN FAMILY"/>
    <property type="match status" value="1"/>
</dbReference>
<organism evidence="2 3">
    <name type="scientific">Coregonus suidteri</name>
    <dbReference type="NCBI Taxonomy" id="861788"/>
    <lineage>
        <taxon>Eukaryota</taxon>
        <taxon>Metazoa</taxon>
        <taxon>Chordata</taxon>
        <taxon>Craniata</taxon>
        <taxon>Vertebrata</taxon>
        <taxon>Euteleostomi</taxon>
        <taxon>Actinopterygii</taxon>
        <taxon>Neopterygii</taxon>
        <taxon>Teleostei</taxon>
        <taxon>Protacanthopterygii</taxon>
        <taxon>Salmoniformes</taxon>
        <taxon>Salmonidae</taxon>
        <taxon>Coregoninae</taxon>
        <taxon>Coregonus</taxon>
    </lineage>
</organism>